<accession>A0A316D9S3</accession>
<dbReference type="PANTHER" id="PTHR43252">
    <property type="entry name" value="TRANSCRIPTIONAL REGULATOR YQJI"/>
    <property type="match status" value="1"/>
</dbReference>
<evidence type="ECO:0000313" key="3">
    <source>
        <dbReference type="EMBL" id="PWK13383.1"/>
    </source>
</evidence>
<evidence type="ECO:0000259" key="1">
    <source>
        <dbReference type="Pfam" id="PF03551"/>
    </source>
</evidence>
<reference evidence="3 4" key="1">
    <citation type="submission" date="2018-05" db="EMBL/GenBank/DDBJ databases">
        <title>Genomic Encyclopedia of Type Strains, Phase IV (KMG-IV): sequencing the most valuable type-strain genomes for metagenomic binning, comparative biology and taxonomic classification.</title>
        <authorList>
            <person name="Goeker M."/>
        </authorList>
    </citation>
    <scope>NUCLEOTIDE SEQUENCE [LARGE SCALE GENOMIC DNA]</scope>
    <source>
        <strain evidence="3 4">DSM 18773</strain>
    </source>
</reference>
<dbReference type="PANTHER" id="PTHR43252:SF7">
    <property type="entry name" value="TRANSCRIPTIONAL REGULATOR YQJI"/>
    <property type="match status" value="1"/>
</dbReference>
<dbReference type="InterPro" id="IPR005149">
    <property type="entry name" value="Tscrpt_reg_PadR_N"/>
</dbReference>
<feature type="domain" description="Transcription regulator PadR C-terminal" evidence="2">
    <location>
        <begin position="108"/>
        <end position="177"/>
    </location>
</feature>
<sequence>MREGRNQVALLILGLLYSEDLHPYEVMQVLKERSWEQMVKLNIGTVYYNFEMLHKRGDITVKEVVHDSRRPDKTVYQITDQGRERFQELLKKQFEAETPQYHPLYPALMFARFADAPMIRKALHKRRKQIAKQLDHLNQCLAQQDEPTHWSTRHLLKNGWLHHQTELEWLDTFLQELNEKGI</sequence>
<organism evidence="3 4">
    <name type="scientific">Tumebacillus permanentifrigoris</name>
    <dbReference type="NCBI Taxonomy" id="378543"/>
    <lineage>
        <taxon>Bacteria</taxon>
        <taxon>Bacillati</taxon>
        <taxon>Bacillota</taxon>
        <taxon>Bacilli</taxon>
        <taxon>Bacillales</taxon>
        <taxon>Alicyclobacillaceae</taxon>
        <taxon>Tumebacillus</taxon>
    </lineage>
</organism>
<comment type="caution">
    <text evidence="3">The sequence shown here is derived from an EMBL/GenBank/DDBJ whole genome shotgun (WGS) entry which is preliminary data.</text>
</comment>
<dbReference type="Gene3D" id="1.10.10.10">
    <property type="entry name" value="Winged helix-like DNA-binding domain superfamily/Winged helix DNA-binding domain"/>
    <property type="match status" value="1"/>
</dbReference>
<name>A0A316D9S3_9BACL</name>
<dbReference type="Pfam" id="PF03551">
    <property type="entry name" value="PadR"/>
    <property type="match status" value="1"/>
</dbReference>
<evidence type="ECO:0000313" key="4">
    <source>
        <dbReference type="Proteomes" id="UP000245634"/>
    </source>
</evidence>
<dbReference type="Proteomes" id="UP000245634">
    <property type="component" value="Unassembled WGS sequence"/>
</dbReference>
<dbReference type="EMBL" id="QGGL01000007">
    <property type="protein sequence ID" value="PWK13383.1"/>
    <property type="molecule type" value="Genomic_DNA"/>
</dbReference>
<keyword evidence="4" id="KW-1185">Reference proteome</keyword>
<dbReference type="InterPro" id="IPR036388">
    <property type="entry name" value="WH-like_DNA-bd_sf"/>
</dbReference>
<dbReference type="InterPro" id="IPR036390">
    <property type="entry name" value="WH_DNA-bd_sf"/>
</dbReference>
<dbReference type="OrthoDB" id="9808762at2"/>
<protein>
    <submittedName>
        <fullName evidence="3">PadR family transcriptional regulator</fullName>
    </submittedName>
</protein>
<feature type="domain" description="Transcription regulator PadR N-terminal" evidence="1">
    <location>
        <begin position="12"/>
        <end position="88"/>
    </location>
</feature>
<dbReference type="InterPro" id="IPR018309">
    <property type="entry name" value="Tscrpt_reg_PadR_C"/>
</dbReference>
<dbReference type="Pfam" id="PF10400">
    <property type="entry name" value="Vir_act_alpha_C"/>
    <property type="match status" value="1"/>
</dbReference>
<dbReference type="AlphaFoldDB" id="A0A316D9S3"/>
<gene>
    <name evidence="3" type="ORF">C7459_10749</name>
</gene>
<dbReference type="SUPFAM" id="SSF46785">
    <property type="entry name" value="Winged helix' DNA-binding domain"/>
    <property type="match status" value="1"/>
</dbReference>
<evidence type="ECO:0000259" key="2">
    <source>
        <dbReference type="Pfam" id="PF10400"/>
    </source>
</evidence>
<dbReference type="RefSeq" id="WP_109688601.1">
    <property type="nucleotide sequence ID" value="NZ_QGGL01000007.1"/>
</dbReference>
<proteinExistence type="predicted"/>